<reference evidence="1" key="1">
    <citation type="submission" date="2018-10" db="EMBL/GenBank/DDBJ databases">
        <title>Population genomic analysis revealed the cold adaptation of white poplar.</title>
        <authorList>
            <person name="Liu Y.-J."/>
        </authorList>
    </citation>
    <scope>NUCLEOTIDE SEQUENCE [LARGE SCALE GENOMIC DNA]</scope>
    <source>
        <strain evidence="1">PAL-ZL1</strain>
    </source>
</reference>
<comment type="caution">
    <text evidence="1">The sequence shown here is derived from an EMBL/GenBank/DDBJ whole genome shotgun (WGS) entry which is preliminary data.</text>
</comment>
<sequence length="303" mass="34494">MVLSKVGSRNGDGHTKDVVFRTRSAKVLKGMDEFDETLMHKCSIYGVDKGKQWVDACDTIIATESGGTGEGEKYWNWHNSEELDTLSDHRQQLKPTFHSEFEFDLDDRGDEYDNIKFSVAEQGIEMSEMEQMESEQDVIQTSDDEVLMDDCKNEENSVCWKGSTVEDHEENSVCWKGSTVEDLESAFNNLFILESEIESWKPACCELVSRERKLVETKSSYKANKVATKSLSLDEVTTSVASNSLNVLGIDHSQFGSEFRVAEQEHPRASQLLCRRRKVKALEDLETEALIRKWGLDEEVFNC</sequence>
<proteinExistence type="predicted"/>
<accession>A0A4U5N8C5</accession>
<name>A0A4U5N8C5_POPAL</name>
<dbReference type="PANTHER" id="PTHR33414:SF10">
    <property type="entry name" value="PROTEIN PLASTID MOVEMENT IMPAIRED 1-RELATED 2"/>
    <property type="match status" value="1"/>
</dbReference>
<organism evidence="1">
    <name type="scientific">Populus alba</name>
    <name type="common">White poplar</name>
    <dbReference type="NCBI Taxonomy" id="43335"/>
    <lineage>
        <taxon>Eukaryota</taxon>
        <taxon>Viridiplantae</taxon>
        <taxon>Streptophyta</taxon>
        <taxon>Embryophyta</taxon>
        <taxon>Tracheophyta</taxon>
        <taxon>Spermatophyta</taxon>
        <taxon>Magnoliopsida</taxon>
        <taxon>eudicotyledons</taxon>
        <taxon>Gunneridae</taxon>
        <taxon>Pentapetalae</taxon>
        <taxon>rosids</taxon>
        <taxon>fabids</taxon>
        <taxon>Malpighiales</taxon>
        <taxon>Salicaceae</taxon>
        <taxon>Saliceae</taxon>
        <taxon>Populus</taxon>
    </lineage>
</organism>
<dbReference type="PANTHER" id="PTHR33414">
    <property type="entry name" value="PROTEIN PLASTID MOVEMENT IMPAIRED 1-RELATED 1"/>
    <property type="match status" value="1"/>
</dbReference>
<gene>
    <name evidence="1" type="ORF">D5086_0000282840</name>
</gene>
<dbReference type="EMBL" id="RCHU01001115">
    <property type="protein sequence ID" value="TKR78412.1"/>
    <property type="molecule type" value="Genomic_DNA"/>
</dbReference>
<dbReference type="AlphaFoldDB" id="A0A4U5N8C5"/>
<dbReference type="InterPro" id="IPR039614">
    <property type="entry name" value="PMI1-like"/>
</dbReference>
<protein>
    <submittedName>
        <fullName evidence="1">Uncharacterized protein</fullName>
    </submittedName>
</protein>
<evidence type="ECO:0000313" key="1">
    <source>
        <dbReference type="EMBL" id="TKR78412.1"/>
    </source>
</evidence>